<organism evidence="1 2">
    <name type="scientific">Acropora cervicornis</name>
    <name type="common">Staghorn coral</name>
    <dbReference type="NCBI Taxonomy" id="6130"/>
    <lineage>
        <taxon>Eukaryota</taxon>
        <taxon>Metazoa</taxon>
        <taxon>Cnidaria</taxon>
        <taxon>Anthozoa</taxon>
        <taxon>Hexacorallia</taxon>
        <taxon>Scleractinia</taxon>
        <taxon>Astrocoeniina</taxon>
        <taxon>Acroporidae</taxon>
        <taxon>Acropora</taxon>
    </lineage>
</organism>
<dbReference type="AlphaFoldDB" id="A0AAD9Q541"/>
<evidence type="ECO:0000313" key="2">
    <source>
        <dbReference type="Proteomes" id="UP001249851"/>
    </source>
</evidence>
<comment type="caution">
    <text evidence="1">The sequence shown here is derived from an EMBL/GenBank/DDBJ whole genome shotgun (WGS) entry which is preliminary data.</text>
</comment>
<proteinExistence type="predicted"/>
<dbReference type="EMBL" id="JARQWQ010000066">
    <property type="protein sequence ID" value="KAK2554910.1"/>
    <property type="molecule type" value="Genomic_DNA"/>
</dbReference>
<reference evidence="1" key="1">
    <citation type="journal article" date="2023" name="G3 (Bethesda)">
        <title>Whole genome assembly and annotation of the endangered Caribbean coral Acropora cervicornis.</title>
        <authorList>
            <person name="Selwyn J.D."/>
            <person name="Vollmer S.V."/>
        </authorList>
    </citation>
    <scope>NUCLEOTIDE SEQUENCE</scope>
    <source>
        <strain evidence="1">K2</strain>
    </source>
</reference>
<sequence length="81" mass="9063">MRVRWCRLVDDDMETELFCLMVTWQEIAASSIANCPKKHPTVLHTNFVAQKPELVNPPASLPSHEGVAHVHNAMVCPDGKN</sequence>
<protein>
    <submittedName>
        <fullName evidence="1">Uncharacterized protein</fullName>
    </submittedName>
</protein>
<dbReference type="Proteomes" id="UP001249851">
    <property type="component" value="Unassembled WGS sequence"/>
</dbReference>
<evidence type="ECO:0000313" key="1">
    <source>
        <dbReference type="EMBL" id="KAK2554910.1"/>
    </source>
</evidence>
<reference evidence="1" key="2">
    <citation type="journal article" date="2023" name="Science">
        <title>Genomic signatures of disease resistance in endangered staghorn corals.</title>
        <authorList>
            <person name="Vollmer S.V."/>
            <person name="Selwyn J.D."/>
            <person name="Despard B.A."/>
            <person name="Roesel C.L."/>
        </authorList>
    </citation>
    <scope>NUCLEOTIDE SEQUENCE</scope>
    <source>
        <strain evidence="1">K2</strain>
    </source>
</reference>
<keyword evidence="2" id="KW-1185">Reference proteome</keyword>
<name>A0AAD9Q541_ACRCE</name>
<gene>
    <name evidence="1" type="ORF">P5673_023586</name>
</gene>
<accession>A0AAD9Q541</accession>